<dbReference type="GO" id="GO:0008233">
    <property type="term" value="F:peptidase activity"/>
    <property type="evidence" value="ECO:0007669"/>
    <property type="project" value="InterPro"/>
</dbReference>
<dbReference type="AlphaFoldDB" id="A0A918P2W4"/>
<accession>A0A918P2W4</accession>
<reference evidence="2" key="2">
    <citation type="submission" date="2020-09" db="EMBL/GenBank/DDBJ databases">
        <authorList>
            <person name="Sun Q."/>
            <person name="Kim S."/>
        </authorList>
    </citation>
    <scope>NUCLEOTIDE SEQUENCE</scope>
    <source>
        <strain evidence="2">KCTC 32182</strain>
    </source>
</reference>
<sequence>MLERLGVPYSRFPRSYPPVGLADTIMPRKGKKPITIDEIVKLYCEHGGQPGIIDAAATPSSARHKQAFRQTISPVNHLIARLLPELKNYSSSGAHGYAHSFADDAIRRIHPAQSASSVDGIEVEQSGGKTVILQQATRGCTSAVAEMLIFDHIGRFSPNQALRTRNLGNTQTILADIREAGLAPVVRSVRTLHELNEALKTDGPAIVTVDSGAGGHVVIVDTINTEVVTIRDPLHGWRVDIEREAFEAAWNKGECVQIRQ</sequence>
<dbReference type="EMBL" id="BMYX01000009">
    <property type="protein sequence ID" value="GGY15526.1"/>
    <property type="molecule type" value="Genomic_DNA"/>
</dbReference>
<dbReference type="GO" id="GO:0006508">
    <property type="term" value="P:proteolysis"/>
    <property type="evidence" value="ECO:0007669"/>
    <property type="project" value="InterPro"/>
</dbReference>
<evidence type="ECO:0000259" key="1">
    <source>
        <dbReference type="Pfam" id="PF03412"/>
    </source>
</evidence>
<dbReference type="InterPro" id="IPR005074">
    <property type="entry name" value="Peptidase_C39"/>
</dbReference>
<dbReference type="Gene3D" id="3.90.70.10">
    <property type="entry name" value="Cysteine proteinases"/>
    <property type="match status" value="1"/>
</dbReference>
<dbReference type="GO" id="GO:0005524">
    <property type="term" value="F:ATP binding"/>
    <property type="evidence" value="ECO:0007669"/>
    <property type="project" value="InterPro"/>
</dbReference>
<organism evidence="2 3">
    <name type="scientific">Paludibacterium paludis</name>
    <dbReference type="NCBI Taxonomy" id="1225769"/>
    <lineage>
        <taxon>Bacteria</taxon>
        <taxon>Pseudomonadati</taxon>
        <taxon>Pseudomonadota</taxon>
        <taxon>Betaproteobacteria</taxon>
        <taxon>Neisseriales</taxon>
        <taxon>Chromobacteriaceae</taxon>
        <taxon>Paludibacterium</taxon>
    </lineage>
</organism>
<reference evidence="2" key="1">
    <citation type="journal article" date="2014" name="Int. J. Syst. Evol. Microbiol.">
        <title>Complete genome sequence of Corynebacterium casei LMG S-19264T (=DSM 44701T), isolated from a smear-ripened cheese.</title>
        <authorList>
            <consortium name="US DOE Joint Genome Institute (JGI-PGF)"/>
            <person name="Walter F."/>
            <person name="Albersmeier A."/>
            <person name="Kalinowski J."/>
            <person name="Ruckert C."/>
        </authorList>
    </citation>
    <scope>NUCLEOTIDE SEQUENCE</scope>
    <source>
        <strain evidence="2">KCTC 32182</strain>
    </source>
</reference>
<protein>
    <recommendedName>
        <fullName evidence="1">Peptidase C39 domain-containing protein</fullName>
    </recommendedName>
</protein>
<evidence type="ECO:0000313" key="3">
    <source>
        <dbReference type="Proteomes" id="UP000645257"/>
    </source>
</evidence>
<dbReference type="Proteomes" id="UP000645257">
    <property type="component" value="Unassembled WGS sequence"/>
</dbReference>
<proteinExistence type="predicted"/>
<comment type="caution">
    <text evidence="2">The sequence shown here is derived from an EMBL/GenBank/DDBJ whole genome shotgun (WGS) entry which is preliminary data.</text>
</comment>
<dbReference type="GO" id="GO:0016020">
    <property type="term" value="C:membrane"/>
    <property type="evidence" value="ECO:0007669"/>
    <property type="project" value="InterPro"/>
</dbReference>
<gene>
    <name evidence="2" type="ORF">GCM10011289_18510</name>
</gene>
<keyword evidence="3" id="KW-1185">Reference proteome</keyword>
<evidence type="ECO:0000313" key="2">
    <source>
        <dbReference type="EMBL" id="GGY15526.1"/>
    </source>
</evidence>
<dbReference type="Pfam" id="PF03412">
    <property type="entry name" value="Peptidase_C39"/>
    <property type="match status" value="1"/>
</dbReference>
<name>A0A918P2W4_9NEIS</name>
<feature type="domain" description="Peptidase C39" evidence="1">
    <location>
        <begin position="131"/>
        <end position="251"/>
    </location>
</feature>